<reference evidence="1 2" key="1">
    <citation type="submission" date="2013-08" db="EMBL/GenBank/DDBJ databases">
        <authorList>
            <person name="Durkin A.S."/>
            <person name="Haft D.R."/>
            <person name="McCorrison J."/>
            <person name="Torralba M."/>
            <person name="Gillis M."/>
            <person name="Haft D.H."/>
            <person name="Methe B."/>
            <person name="Sutton G."/>
            <person name="Nelson K.E."/>
        </authorList>
    </citation>
    <scope>NUCLEOTIDE SEQUENCE [LARGE SCALE GENOMIC DNA]</scope>
    <source>
        <strain evidence="1 2">ATCC 35536</strain>
    </source>
</reference>
<name>A0ABP2YIG4_TRESO</name>
<evidence type="ECO:0000313" key="1">
    <source>
        <dbReference type="EMBL" id="ERJ98542.1"/>
    </source>
</evidence>
<dbReference type="Proteomes" id="UP000016646">
    <property type="component" value="Unassembled WGS sequence"/>
</dbReference>
<gene>
    <name evidence="1" type="ORF">HMPREF0860_0336</name>
</gene>
<accession>A0ABP2YIG4</accession>
<keyword evidence="2" id="KW-1185">Reference proteome</keyword>
<organism evidence="1 2">
    <name type="scientific">Treponema socranskii subsp. socranskii VPI DR56BR1116 = ATCC 35536</name>
    <dbReference type="NCBI Taxonomy" id="1125725"/>
    <lineage>
        <taxon>Bacteria</taxon>
        <taxon>Pseudomonadati</taxon>
        <taxon>Spirochaetota</taxon>
        <taxon>Spirochaetia</taxon>
        <taxon>Spirochaetales</taxon>
        <taxon>Treponemataceae</taxon>
        <taxon>Treponema</taxon>
    </lineage>
</organism>
<dbReference type="EMBL" id="AVQI01000080">
    <property type="protein sequence ID" value="ERJ98542.1"/>
    <property type="molecule type" value="Genomic_DNA"/>
</dbReference>
<comment type="caution">
    <text evidence="1">The sequence shown here is derived from an EMBL/GenBank/DDBJ whole genome shotgun (WGS) entry which is preliminary data.</text>
</comment>
<protein>
    <recommendedName>
        <fullName evidence="3">Lipoprotein</fullName>
    </recommendedName>
</protein>
<proteinExistence type="predicted"/>
<sequence>MCYGNIPYVGFFLTTYSISYCTLVEQYICGDTILRIVRFLRLC</sequence>
<evidence type="ECO:0008006" key="3">
    <source>
        <dbReference type="Google" id="ProtNLM"/>
    </source>
</evidence>
<evidence type="ECO:0000313" key="2">
    <source>
        <dbReference type="Proteomes" id="UP000016646"/>
    </source>
</evidence>